<gene>
    <name evidence="4" type="ORF">PEPS_45130</name>
</gene>
<keyword evidence="2" id="KW-1134">Transmembrane beta strand</keyword>
<keyword evidence="2" id="KW-0564">Palmitate</keyword>
<dbReference type="EMBL" id="AP025299">
    <property type="protein sequence ID" value="BDD02233.1"/>
    <property type="molecule type" value="Genomic_DNA"/>
</dbReference>
<comment type="subcellular location">
    <subcellularLocation>
        <location evidence="2">Cell membrane</location>
        <topology evidence="2">Lipid-anchor</topology>
    </subcellularLocation>
</comment>
<evidence type="ECO:0000256" key="1">
    <source>
        <dbReference type="ARBA" id="ARBA00007613"/>
    </source>
</evidence>
<organism evidence="4 5">
    <name type="scientific">Persicobacter psychrovividus</name>
    <dbReference type="NCBI Taxonomy" id="387638"/>
    <lineage>
        <taxon>Bacteria</taxon>
        <taxon>Pseudomonadati</taxon>
        <taxon>Bacteroidota</taxon>
        <taxon>Cytophagia</taxon>
        <taxon>Cytophagales</taxon>
        <taxon>Persicobacteraceae</taxon>
        <taxon>Persicobacter</taxon>
    </lineage>
</organism>
<accession>A0ABN6LJX1</accession>
<dbReference type="InterPro" id="IPR003423">
    <property type="entry name" value="OMP_efflux"/>
</dbReference>
<dbReference type="PANTHER" id="PTHR30203:SF33">
    <property type="entry name" value="BLR4455 PROTEIN"/>
    <property type="match status" value="1"/>
</dbReference>
<evidence type="ECO:0000256" key="2">
    <source>
        <dbReference type="RuleBase" id="RU362097"/>
    </source>
</evidence>
<keyword evidence="2" id="KW-0449">Lipoprotein</keyword>
<keyword evidence="4" id="KW-0614">Plasmid</keyword>
<sequence length="455" mass="50372">MLLVPIICSCLAQKKYTAPELQQVQTSAYRLASPSEDSTNMADVSWRKFFQDTLLQKHIQHALDSNFDVRIALQNIARAAAFQKQGKAGYFPTANITPSVTRVGTSKEVPFGGIYGTRYQVEGKLSWEADIWGKLNSQDKAFRAAYMQSVELHQAVVTQLVAQVASTYFQLMTLDEQLRLTNENIENRSKSVRVITALKEAGSVGVTAVAVLQLEAQLFDAKETKSQLEGQIKILENEFCTLLGTPAHRVARGNIDAQQFDTPFAVGIPVDLLQHRPDLRAAEQRVINAFELQNVAKANMLPKFTITASGGTLSEQLGNLMRPEALFFNLMGGVTAPIFNGRQLKTQYEAASAEEKKALLDYEKSVMNAGREVNDALINLKVSQERIDLKHQSVVAYQDAVRKSNLLLESGMINYLELLNAQRSELVAALSEARLKNIKYGAMINLYRAVGGGVR</sequence>
<proteinExistence type="inferred from homology"/>
<dbReference type="Gene3D" id="2.20.200.10">
    <property type="entry name" value="Outer membrane efflux proteins (OEP)"/>
    <property type="match status" value="1"/>
</dbReference>
<dbReference type="Proteomes" id="UP001354989">
    <property type="component" value="Plasmid pPP7"/>
</dbReference>
<dbReference type="SUPFAM" id="SSF56954">
    <property type="entry name" value="Outer membrane efflux proteins (OEP)"/>
    <property type="match status" value="1"/>
</dbReference>
<evidence type="ECO:0000313" key="4">
    <source>
        <dbReference type="EMBL" id="BDD02233.1"/>
    </source>
</evidence>
<keyword evidence="5" id="KW-1185">Reference proteome</keyword>
<keyword evidence="2" id="KW-0812">Transmembrane</keyword>
<geneLocation type="plasmid" evidence="4 5">
    <name>pPP7</name>
</geneLocation>
<keyword evidence="3" id="KW-0175">Coiled coil</keyword>
<dbReference type="Gene3D" id="1.20.1600.10">
    <property type="entry name" value="Outer membrane efflux proteins (OEP)"/>
    <property type="match status" value="1"/>
</dbReference>
<feature type="coiled-coil region" evidence="3">
    <location>
        <begin position="211"/>
        <end position="238"/>
    </location>
</feature>
<name>A0ABN6LJX1_9BACT</name>
<keyword evidence="2" id="KW-0472">Membrane</keyword>
<evidence type="ECO:0000313" key="5">
    <source>
        <dbReference type="Proteomes" id="UP001354989"/>
    </source>
</evidence>
<dbReference type="InterPro" id="IPR010131">
    <property type="entry name" value="MdtP/NodT-like"/>
</dbReference>
<evidence type="ECO:0000256" key="3">
    <source>
        <dbReference type="SAM" id="Coils"/>
    </source>
</evidence>
<dbReference type="NCBIfam" id="TIGR01845">
    <property type="entry name" value="outer_NodT"/>
    <property type="match status" value="1"/>
</dbReference>
<protein>
    <submittedName>
        <fullName evidence="4">Multidrug resistance protein</fullName>
    </submittedName>
</protein>
<comment type="similarity">
    <text evidence="1 2">Belongs to the outer membrane factor (OMF) (TC 1.B.17) family.</text>
</comment>
<dbReference type="Pfam" id="PF02321">
    <property type="entry name" value="OEP"/>
    <property type="match status" value="2"/>
</dbReference>
<dbReference type="PANTHER" id="PTHR30203">
    <property type="entry name" value="OUTER MEMBRANE CATION EFFLUX PROTEIN"/>
    <property type="match status" value="1"/>
</dbReference>
<reference evidence="4 5" key="1">
    <citation type="submission" date="2021-12" db="EMBL/GenBank/DDBJ databases">
        <title>Genome sequencing of bacteria with rrn-lacking chromosome and rrn-plasmid.</title>
        <authorList>
            <person name="Anda M."/>
            <person name="Iwasaki W."/>
        </authorList>
    </citation>
    <scope>NUCLEOTIDE SEQUENCE [LARGE SCALE GENOMIC DNA]</scope>
    <source>
        <strain evidence="4 5">NBRC 101262</strain>
        <plasmid evidence="4 5">pPP7</plasmid>
    </source>
</reference>